<feature type="compositionally biased region" description="Basic and acidic residues" evidence="1">
    <location>
        <begin position="7"/>
        <end position="23"/>
    </location>
</feature>
<keyword evidence="3" id="KW-1185">Reference proteome</keyword>
<protein>
    <submittedName>
        <fullName evidence="2">Uncharacterized protein</fullName>
    </submittedName>
</protein>
<sequence length="78" mass="9285">MTNSLNKEVRVSEEEKKGIESKNGRGRTRRKRTRKMRRRWRSGEGQDAIVSHYRFRFTLRSLRQGLAFLAHEAARPIE</sequence>
<reference evidence="2 3" key="1">
    <citation type="journal article" date="2021" name="Elife">
        <title>Chloroplast acquisition without the gene transfer in kleptoplastic sea slugs, Plakobranchus ocellatus.</title>
        <authorList>
            <person name="Maeda T."/>
            <person name="Takahashi S."/>
            <person name="Yoshida T."/>
            <person name="Shimamura S."/>
            <person name="Takaki Y."/>
            <person name="Nagai Y."/>
            <person name="Toyoda A."/>
            <person name="Suzuki Y."/>
            <person name="Arimoto A."/>
            <person name="Ishii H."/>
            <person name="Satoh N."/>
            <person name="Nishiyama T."/>
            <person name="Hasebe M."/>
            <person name="Maruyama T."/>
            <person name="Minagawa J."/>
            <person name="Obokata J."/>
            <person name="Shigenobu S."/>
        </authorList>
    </citation>
    <scope>NUCLEOTIDE SEQUENCE [LARGE SCALE GENOMIC DNA]</scope>
</reference>
<gene>
    <name evidence="2" type="ORF">PoB_001920200</name>
</gene>
<proteinExistence type="predicted"/>
<name>A0AAV3ZDZ2_9GAST</name>
<evidence type="ECO:0000313" key="2">
    <source>
        <dbReference type="EMBL" id="GFN92696.1"/>
    </source>
</evidence>
<feature type="compositionally biased region" description="Basic residues" evidence="1">
    <location>
        <begin position="24"/>
        <end position="40"/>
    </location>
</feature>
<accession>A0AAV3ZDZ2</accession>
<feature type="region of interest" description="Disordered" evidence="1">
    <location>
        <begin position="1"/>
        <end position="43"/>
    </location>
</feature>
<organism evidence="2 3">
    <name type="scientific">Plakobranchus ocellatus</name>
    <dbReference type="NCBI Taxonomy" id="259542"/>
    <lineage>
        <taxon>Eukaryota</taxon>
        <taxon>Metazoa</taxon>
        <taxon>Spiralia</taxon>
        <taxon>Lophotrochozoa</taxon>
        <taxon>Mollusca</taxon>
        <taxon>Gastropoda</taxon>
        <taxon>Heterobranchia</taxon>
        <taxon>Euthyneura</taxon>
        <taxon>Panpulmonata</taxon>
        <taxon>Sacoglossa</taxon>
        <taxon>Placobranchoidea</taxon>
        <taxon>Plakobranchidae</taxon>
        <taxon>Plakobranchus</taxon>
    </lineage>
</organism>
<evidence type="ECO:0000313" key="3">
    <source>
        <dbReference type="Proteomes" id="UP000735302"/>
    </source>
</evidence>
<evidence type="ECO:0000256" key="1">
    <source>
        <dbReference type="SAM" id="MobiDB-lite"/>
    </source>
</evidence>
<dbReference type="Proteomes" id="UP000735302">
    <property type="component" value="Unassembled WGS sequence"/>
</dbReference>
<dbReference type="EMBL" id="BLXT01002287">
    <property type="protein sequence ID" value="GFN92696.1"/>
    <property type="molecule type" value="Genomic_DNA"/>
</dbReference>
<dbReference type="AlphaFoldDB" id="A0AAV3ZDZ2"/>
<comment type="caution">
    <text evidence="2">The sequence shown here is derived from an EMBL/GenBank/DDBJ whole genome shotgun (WGS) entry which is preliminary data.</text>
</comment>